<dbReference type="GeneID" id="103272403"/>
<dbReference type="KEGG" id="csyr:103272403"/>
<evidence type="ECO:0000256" key="1">
    <source>
        <dbReference type="ARBA" id="ARBA00003829"/>
    </source>
</evidence>
<accession>A0A1U7UQF7</accession>
<comment type="subcellular location">
    <subcellularLocation>
        <location evidence="2">Secreted</location>
    </subcellularLocation>
</comment>
<evidence type="ECO:0000256" key="3">
    <source>
        <dbReference type="ARBA" id="ARBA00005332"/>
    </source>
</evidence>
<reference evidence="11" key="1">
    <citation type="submission" date="2025-08" db="UniProtKB">
        <authorList>
            <consortium name="RefSeq"/>
        </authorList>
    </citation>
    <scope>IDENTIFICATION</scope>
</reference>
<name>A0A1U7UQF7_CARSF</name>
<evidence type="ECO:0000256" key="4">
    <source>
        <dbReference type="ARBA" id="ARBA00017238"/>
    </source>
</evidence>
<dbReference type="Proteomes" id="UP000189704">
    <property type="component" value="Unplaced"/>
</dbReference>
<keyword evidence="6" id="KW-0597">Phosphoprotein</keyword>
<dbReference type="PANTHER" id="PTHR11470">
    <property type="entry name" value="KAPPA CASEIN"/>
    <property type="match status" value="1"/>
</dbReference>
<dbReference type="GO" id="GO:0050821">
    <property type="term" value="P:protein stabilization"/>
    <property type="evidence" value="ECO:0007669"/>
    <property type="project" value="Ensembl"/>
</dbReference>
<keyword evidence="7" id="KW-0494">Milk protein</keyword>
<dbReference type="RefSeq" id="XP_008068101.1">
    <property type="nucleotide sequence ID" value="XM_008069910.1"/>
</dbReference>
<dbReference type="GO" id="GO:0007595">
    <property type="term" value="P:lactation"/>
    <property type="evidence" value="ECO:0007669"/>
    <property type="project" value="Ensembl"/>
</dbReference>
<gene>
    <name evidence="11" type="primary">CSN3</name>
</gene>
<dbReference type="OrthoDB" id="9836334at2759"/>
<evidence type="ECO:0000313" key="11">
    <source>
        <dbReference type="RefSeq" id="XP_008068101.1"/>
    </source>
</evidence>
<feature type="chain" id="PRO_5010582009" description="Kappa-casein" evidence="9">
    <location>
        <begin position="21"/>
        <end position="186"/>
    </location>
</feature>
<dbReference type="AlphaFoldDB" id="A0A1U7UQF7"/>
<dbReference type="GO" id="GO:0005615">
    <property type="term" value="C:extracellular space"/>
    <property type="evidence" value="ECO:0007669"/>
    <property type="project" value="Ensembl"/>
</dbReference>
<dbReference type="CTD" id="1448"/>
<dbReference type="InterPro" id="IPR000117">
    <property type="entry name" value="Casein_kappa"/>
</dbReference>
<dbReference type="PANTHER" id="PTHR11470:SF2">
    <property type="entry name" value="KAPPA-CASEIN"/>
    <property type="match status" value="1"/>
</dbReference>
<evidence type="ECO:0000256" key="2">
    <source>
        <dbReference type="ARBA" id="ARBA00004613"/>
    </source>
</evidence>
<organism evidence="10 11">
    <name type="scientific">Carlito syrichta</name>
    <name type="common">Philippine tarsier</name>
    <name type="synonym">Tarsius syrichta</name>
    <dbReference type="NCBI Taxonomy" id="1868482"/>
    <lineage>
        <taxon>Eukaryota</taxon>
        <taxon>Metazoa</taxon>
        <taxon>Chordata</taxon>
        <taxon>Craniata</taxon>
        <taxon>Vertebrata</taxon>
        <taxon>Euteleostomi</taxon>
        <taxon>Mammalia</taxon>
        <taxon>Eutheria</taxon>
        <taxon>Euarchontoglires</taxon>
        <taxon>Primates</taxon>
        <taxon>Haplorrhini</taxon>
        <taxon>Tarsiiformes</taxon>
        <taxon>Tarsiidae</taxon>
        <taxon>Carlito</taxon>
    </lineage>
</organism>
<evidence type="ECO:0000256" key="9">
    <source>
        <dbReference type="SAM" id="SignalP"/>
    </source>
</evidence>
<proteinExistence type="inferred from homology"/>
<comment type="function">
    <text evidence="1">Kappa-casein stabilizes micelle formation, preventing casein precipitation in milk.</text>
</comment>
<keyword evidence="9" id="KW-0732">Signal</keyword>
<evidence type="ECO:0000256" key="5">
    <source>
        <dbReference type="ARBA" id="ARBA00022525"/>
    </source>
</evidence>
<dbReference type="STRING" id="1868482.ENSTSYP00000002542"/>
<evidence type="ECO:0000256" key="7">
    <source>
        <dbReference type="ARBA" id="ARBA00022743"/>
    </source>
</evidence>
<evidence type="ECO:0000256" key="8">
    <source>
        <dbReference type="ARBA" id="ARBA00023180"/>
    </source>
</evidence>
<dbReference type="Pfam" id="PF00997">
    <property type="entry name" value="Casein_kappa"/>
    <property type="match status" value="1"/>
</dbReference>
<keyword evidence="10" id="KW-1185">Reference proteome</keyword>
<protein>
    <recommendedName>
        <fullName evidence="4">Kappa-casein</fullName>
    </recommendedName>
</protein>
<comment type="similarity">
    <text evidence="3">Belongs to the kappa-casein family.</text>
</comment>
<feature type="signal peptide" evidence="9">
    <location>
        <begin position="1"/>
        <end position="20"/>
    </location>
</feature>
<keyword evidence="5" id="KW-0964">Secreted</keyword>
<keyword evidence="8" id="KW-0325">Glycoprotein</keyword>
<dbReference type="OMA" id="YYVPNSY"/>
<evidence type="ECO:0000313" key="10">
    <source>
        <dbReference type="Proteomes" id="UP000189704"/>
    </source>
</evidence>
<evidence type="ECO:0000256" key="6">
    <source>
        <dbReference type="ARBA" id="ARBA00022553"/>
    </source>
</evidence>
<sequence>MKSFLLAVNVLALTLPFLAAEVQNQEQPACYGNDERLFNQKPTPNFPIHYVLNSYPHYAPYFYQPRPAASIHDPYMPYQYYVKPAIFRPHSSVHPQIPQWQVLSNIHPPTAMHPPYQHPAFIAFPPKKTPVQTALPTINTIATVEPTPISATEPVVNNEVPPKASSEFIITSTPEATTVPVSSTVA</sequence>